<dbReference type="PROSITE" id="PS00726">
    <property type="entry name" value="AP_NUCLEASE_F1_1"/>
    <property type="match status" value="1"/>
</dbReference>
<dbReference type="GO" id="GO:0008081">
    <property type="term" value="F:phosphoric diester hydrolase activity"/>
    <property type="evidence" value="ECO:0007669"/>
    <property type="project" value="TreeGrafter"/>
</dbReference>
<evidence type="ECO:0000256" key="7">
    <source>
        <dbReference type="ARBA" id="ARBA00022833"/>
    </source>
</evidence>
<feature type="binding site" evidence="11">
    <location>
        <position position="313"/>
    </location>
    <ligand>
        <name>Mg(2+)</name>
        <dbReference type="ChEBI" id="CHEBI:18420"/>
        <label>1</label>
    </ligand>
</feature>
<dbReference type="GO" id="GO:0003677">
    <property type="term" value="F:DNA binding"/>
    <property type="evidence" value="ECO:0007669"/>
    <property type="project" value="InterPro"/>
</dbReference>
<evidence type="ECO:0000256" key="1">
    <source>
        <dbReference type="ARBA" id="ARBA00001936"/>
    </source>
</evidence>
<keyword evidence="4 11" id="KW-0479">Metal-binding</keyword>
<dbReference type="GO" id="GO:0008270">
    <property type="term" value="F:zinc ion binding"/>
    <property type="evidence" value="ECO:0007669"/>
    <property type="project" value="UniProtKB-KW"/>
</dbReference>
<dbReference type="SUPFAM" id="SSF56219">
    <property type="entry name" value="DNase I-like"/>
    <property type="match status" value="1"/>
</dbReference>
<sequence>MGTRITTWNVNGIRNPFGYQPWRDIRTFEGMFDILEADIVVMQELKIQRKDLRDDMVLIPGWDCFFSLPKYKKGYSGVGIYTRQTACAPIRAEEGVLGVLSPPGSSTAYRDQPPESCIGGYPDLEPLAELDVDPASLDAEGRCVVLEFPAFVLFGVYSPANSNGMRDEFRYAFLTALETRLRNLDRMGKRVVLVGDLNITRTEEDSAAGLLDVKKMVMTHEEFISTPNRRLFNQLIEGGEVVGDRDGGRENPILWDVCRGFHEGRHGMYTHWEQKINARPGNYGSRIDYVLASISMKSWFSESNIQEGLLGSDHCPVYADFKDIIQLEGKEVFFRDLMTPPGTFVDGQLANSGVTKSIPALSGRLLPEFDRRQSIKDMFTRKAAIKAPASSPPETRTGSQVPAQFLASSPASASLGTKRKGAPSKATPALKHTKIVGSNPQHNAKNGQLSLKGFFAPKVALSSKTGATNVETECSTTEVGQQPPDAAESQAMQTETILTESDRDDTASQSEGPLLFPSEAAKEGWSKLFTKRGPPLCDGHGEQCITYTTKKKGPNFGRSFWICPRPVGPTGTSEVSGEWRCKTFIWTSDWNREGKELAASK</sequence>
<feature type="binding site" evidence="11">
    <location>
        <position position="314"/>
    </location>
    <ligand>
        <name>Mg(2+)</name>
        <dbReference type="ChEBI" id="CHEBI:18420"/>
        <label>1</label>
    </ligand>
</feature>
<dbReference type="Proteomes" id="UP000799640">
    <property type="component" value="Unassembled WGS sequence"/>
</dbReference>
<dbReference type="PROSITE" id="PS51999">
    <property type="entry name" value="ZF_GRF"/>
    <property type="match status" value="1"/>
</dbReference>
<evidence type="ECO:0000256" key="10">
    <source>
        <dbReference type="PIRSR" id="PIRSR604808-1"/>
    </source>
</evidence>
<dbReference type="AlphaFoldDB" id="A0A6G1HN62"/>
<keyword evidence="5 13" id="KW-0863">Zinc-finger</keyword>
<evidence type="ECO:0000256" key="6">
    <source>
        <dbReference type="ARBA" id="ARBA00022801"/>
    </source>
</evidence>
<evidence type="ECO:0000256" key="14">
    <source>
        <dbReference type="SAM" id="MobiDB-lite"/>
    </source>
</evidence>
<dbReference type="EMBL" id="ML996703">
    <property type="protein sequence ID" value="KAF2397503.1"/>
    <property type="molecule type" value="Genomic_DNA"/>
</dbReference>
<dbReference type="InterPro" id="IPR020847">
    <property type="entry name" value="AP_endonuclease_F1_BS"/>
</dbReference>
<dbReference type="GO" id="GO:0006284">
    <property type="term" value="P:base-excision repair"/>
    <property type="evidence" value="ECO:0007669"/>
    <property type="project" value="TreeGrafter"/>
</dbReference>
<keyword evidence="11" id="KW-0464">Manganese</keyword>
<evidence type="ECO:0000256" key="4">
    <source>
        <dbReference type="ARBA" id="ARBA00022723"/>
    </source>
</evidence>
<reference evidence="16" key="1">
    <citation type="journal article" date="2020" name="Stud. Mycol.">
        <title>101 Dothideomycetes genomes: a test case for predicting lifestyles and emergence of pathogens.</title>
        <authorList>
            <person name="Haridas S."/>
            <person name="Albert R."/>
            <person name="Binder M."/>
            <person name="Bloem J."/>
            <person name="Labutti K."/>
            <person name="Salamov A."/>
            <person name="Andreopoulos B."/>
            <person name="Baker S."/>
            <person name="Barry K."/>
            <person name="Bills G."/>
            <person name="Bluhm B."/>
            <person name="Cannon C."/>
            <person name="Castanera R."/>
            <person name="Culley D."/>
            <person name="Daum C."/>
            <person name="Ezra D."/>
            <person name="Gonzalez J."/>
            <person name="Henrissat B."/>
            <person name="Kuo A."/>
            <person name="Liang C."/>
            <person name="Lipzen A."/>
            <person name="Lutzoni F."/>
            <person name="Magnuson J."/>
            <person name="Mondo S."/>
            <person name="Nolan M."/>
            <person name="Ohm R."/>
            <person name="Pangilinan J."/>
            <person name="Park H.-J."/>
            <person name="Ramirez L."/>
            <person name="Alfaro M."/>
            <person name="Sun H."/>
            <person name="Tritt A."/>
            <person name="Yoshinaga Y."/>
            <person name="Zwiers L.-H."/>
            <person name="Turgeon B."/>
            <person name="Goodwin S."/>
            <person name="Spatafora J."/>
            <person name="Crous P."/>
            <person name="Grigoriev I."/>
        </authorList>
    </citation>
    <scope>NUCLEOTIDE SEQUENCE</scope>
    <source>
        <strain evidence="16">CBS 262.69</strain>
    </source>
</reference>
<dbReference type="Pfam" id="PF03372">
    <property type="entry name" value="Exo_endo_phos"/>
    <property type="match status" value="1"/>
</dbReference>
<feature type="site" description="Interaction with DNA substrate" evidence="12">
    <location>
        <position position="314"/>
    </location>
</feature>
<dbReference type="InterPro" id="IPR036691">
    <property type="entry name" value="Endo/exonu/phosph_ase_sf"/>
</dbReference>
<evidence type="ECO:0000256" key="9">
    <source>
        <dbReference type="ARBA" id="ARBA00023242"/>
    </source>
</evidence>
<evidence type="ECO:0000256" key="8">
    <source>
        <dbReference type="ARBA" id="ARBA00022842"/>
    </source>
</evidence>
<evidence type="ECO:0000259" key="15">
    <source>
        <dbReference type="PROSITE" id="PS51999"/>
    </source>
</evidence>
<feature type="site" description="Important for catalytic activity" evidence="12">
    <location>
        <position position="288"/>
    </location>
</feature>
<evidence type="ECO:0000256" key="11">
    <source>
        <dbReference type="PIRSR" id="PIRSR604808-2"/>
    </source>
</evidence>
<dbReference type="FunFam" id="3.60.10.10:FF:000079">
    <property type="entry name" value="DNA-(apurinic or apyrimidinic site) lyase"/>
    <property type="match status" value="1"/>
</dbReference>
<evidence type="ECO:0000256" key="5">
    <source>
        <dbReference type="ARBA" id="ARBA00022771"/>
    </source>
</evidence>
<dbReference type="GO" id="GO:0003906">
    <property type="term" value="F:DNA-(apurinic or apyrimidinic site) endonuclease activity"/>
    <property type="evidence" value="ECO:0007669"/>
    <property type="project" value="TreeGrafter"/>
</dbReference>
<dbReference type="PANTHER" id="PTHR22748:SF4">
    <property type="entry name" value="DNA-(APURINIC OR APYRIMIDINIC SITE) ENDONUCLEASE 2"/>
    <property type="match status" value="1"/>
</dbReference>
<keyword evidence="9" id="KW-0539">Nucleus</keyword>
<dbReference type="OrthoDB" id="391817at2759"/>
<feature type="binding site" evidence="11">
    <location>
        <position position="196"/>
    </location>
    <ligand>
        <name>Mg(2+)</name>
        <dbReference type="ChEBI" id="CHEBI:18420"/>
        <label>1</label>
    </ligand>
</feature>
<feature type="region of interest" description="Disordered" evidence="14">
    <location>
        <begin position="470"/>
        <end position="492"/>
    </location>
</feature>
<keyword evidence="8 11" id="KW-0460">Magnesium</keyword>
<evidence type="ECO:0000256" key="2">
    <source>
        <dbReference type="ARBA" id="ARBA00007092"/>
    </source>
</evidence>
<gene>
    <name evidence="16" type="ORF">EJ06DRAFT_514949</name>
</gene>
<name>A0A6G1HN62_9PEZI</name>
<dbReference type="InterPro" id="IPR004808">
    <property type="entry name" value="AP_endonuc_1"/>
</dbReference>
<evidence type="ECO:0000256" key="13">
    <source>
        <dbReference type="PROSITE-ProRule" id="PRU01343"/>
    </source>
</evidence>
<feature type="binding site" evidence="11">
    <location>
        <position position="9"/>
    </location>
    <ligand>
        <name>Mg(2+)</name>
        <dbReference type="ChEBI" id="CHEBI:18420"/>
        <label>1</label>
    </ligand>
</feature>
<feature type="site" description="Transition state stabilizer" evidence="12">
    <location>
        <position position="198"/>
    </location>
</feature>
<dbReference type="InterPro" id="IPR020848">
    <property type="entry name" value="AP_endonuclease_F1_CS"/>
</dbReference>
<feature type="active site" description="Proton acceptor" evidence="10">
    <location>
        <position position="314"/>
    </location>
</feature>
<keyword evidence="7" id="KW-0862">Zinc</keyword>
<evidence type="ECO:0000313" key="16">
    <source>
        <dbReference type="EMBL" id="KAF2397503.1"/>
    </source>
</evidence>
<feature type="active site" description="Proton donor/acceptor" evidence="10">
    <location>
        <position position="196"/>
    </location>
</feature>
<dbReference type="Gene3D" id="3.60.10.10">
    <property type="entry name" value="Endonuclease/exonuclease/phosphatase"/>
    <property type="match status" value="1"/>
</dbReference>
<feature type="compositionally biased region" description="Polar residues" evidence="14">
    <location>
        <begin position="470"/>
        <end position="480"/>
    </location>
</feature>
<feature type="binding site" evidence="11">
    <location>
        <position position="198"/>
    </location>
    <ligand>
        <name>Mg(2+)</name>
        <dbReference type="ChEBI" id="CHEBI:18420"/>
        <label>1</label>
    </ligand>
</feature>
<dbReference type="PROSITE" id="PS00728">
    <property type="entry name" value="AP_NUCLEASE_F1_3"/>
    <property type="match status" value="1"/>
</dbReference>
<keyword evidence="17" id="KW-1185">Reference proteome</keyword>
<dbReference type="GO" id="GO:0008311">
    <property type="term" value="F:double-stranded DNA 3'-5' DNA exonuclease activity"/>
    <property type="evidence" value="ECO:0007669"/>
    <property type="project" value="TreeGrafter"/>
</dbReference>
<evidence type="ECO:0000256" key="12">
    <source>
        <dbReference type="PIRSR" id="PIRSR604808-3"/>
    </source>
</evidence>
<dbReference type="PROSITE" id="PS51435">
    <property type="entry name" value="AP_NUCLEASE_F1_4"/>
    <property type="match status" value="1"/>
</dbReference>
<dbReference type="PANTHER" id="PTHR22748">
    <property type="entry name" value="AP ENDONUCLEASE"/>
    <property type="match status" value="1"/>
</dbReference>
<dbReference type="GO" id="GO:0005634">
    <property type="term" value="C:nucleus"/>
    <property type="evidence" value="ECO:0007669"/>
    <property type="project" value="TreeGrafter"/>
</dbReference>
<organism evidence="16 17">
    <name type="scientific">Trichodelitschia bisporula</name>
    <dbReference type="NCBI Taxonomy" id="703511"/>
    <lineage>
        <taxon>Eukaryota</taxon>
        <taxon>Fungi</taxon>
        <taxon>Dikarya</taxon>
        <taxon>Ascomycota</taxon>
        <taxon>Pezizomycotina</taxon>
        <taxon>Dothideomycetes</taxon>
        <taxon>Dothideomycetes incertae sedis</taxon>
        <taxon>Phaeotrichales</taxon>
        <taxon>Phaeotrichaceae</taxon>
        <taxon>Trichodelitschia</taxon>
    </lineage>
</organism>
<feature type="active site" evidence="10">
    <location>
        <position position="157"/>
    </location>
</feature>
<feature type="binding site" evidence="11">
    <location>
        <position position="44"/>
    </location>
    <ligand>
        <name>Mg(2+)</name>
        <dbReference type="ChEBI" id="CHEBI:18420"/>
        <label>1</label>
    </ligand>
</feature>
<evidence type="ECO:0000256" key="3">
    <source>
        <dbReference type="ARBA" id="ARBA00013541"/>
    </source>
</evidence>
<dbReference type="InterPro" id="IPR010666">
    <property type="entry name" value="Znf_GRF"/>
</dbReference>
<dbReference type="CDD" id="cd09088">
    <property type="entry name" value="Ape2-like_AP-endo"/>
    <property type="match status" value="1"/>
</dbReference>
<feature type="domain" description="GRF-type" evidence="15">
    <location>
        <begin position="537"/>
        <end position="590"/>
    </location>
</feature>
<comment type="cofactor">
    <cofactor evidence="1">
        <name>Mn(2+)</name>
        <dbReference type="ChEBI" id="CHEBI:29035"/>
    </cofactor>
</comment>
<proteinExistence type="inferred from homology"/>
<keyword evidence="6" id="KW-0378">Hydrolase</keyword>
<protein>
    <recommendedName>
        <fullName evidence="3">DNA-(apurinic or apyrimidinic site) endonuclease 2</fullName>
    </recommendedName>
</protein>
<feature type="region of interest" description="Disordered" evidence="14">
    <location>
        <begin position="410"/>
        <end position="444"/>
    </location>
</feature>
<accession>A0A6G1HN62</accession>
<dbReference type="InterPro" id="IPR005135">
    <property type="entry name" value="Endo/exonuclease/phosphatase"/>
</dbReference>
<comment type="cofactor">
    <cofactor evidence="11">
        <name>Mg(2+)</name>
        <dbReference type="ChEBI" id="CHEBI:18420"/>
    </cofactor>
    <cofactor evidence="11">
        <name>Mn(2+)</name>
        <dbReference type="ChEBI" id="CHEBI:29035"/>
    </cofactor>
    <text evidence="11">Probably binds two magnesium or manganese ions per subunit.</text>
</comment>
<comment type="similarity">
    <text evidence="2">Belongs to the DNA repair enzymes AP/ExoA family.</text>
</comment>
<evidence type="ECO:0000313" key="17">
    <source>
        <dbReference type="Proteomes" id="UP000799640"/>
    </source>
</evidence>